<reference evidence="2" key="1">
    <citation type="journal article" date="2014" name="Front. Microbiol.">
        <title>High frequency of phylogenetically diverse reductive dehalogenase-homologous genes in deep subseafloor sedimentary metagenomes.</title>
        <authorList>
            <person name="Kawai M."/>
            <person name="Futagami T."/>
            <person name="Toyoda A."/>
            <person name="Takaki Y."/>
            <person name="Nishi S."/>
            <person name="Hori S."/>
            <person name="Arai W."/>
            <person name="Tsubouchi T."/>
            <person name="Morono Y."/>
            <person name="Uchiyama I."/>
            <person name="Ito T."/>
            <person name="Fujiyama A."/>
            <person name="Inagaki F."/>
            <person name="Takami H."/>
        </authorList>
    </citation>
    <scope>NUCLEOTIDE SEQUENCE</scope>
    <source>
        <strain evidence="2">Expedition CK06-06</strain>
    </source>
</reference>
<gene>
    <name evidence="2" type="ORF">S01H1_61277</name>
</gene>
<dbReference type="InterPro" id="IPR058389">
    <property type="entry name" value="DUF8076"/>
</dbReference>
<accession>X0WQ64</accession>
<feature type="domain" description="DUF8076" evidence="1">
    <location>
        <begin position="1"/>
        <end position="85"/>
    </location>
</feature>
<sequence>MDIGFNIIEKSNPNIFREKISIIQFLKDLADGKRFARDFAVCGLDSLLYYAHDRDEIAKYIRNILQDNANQLVAGNYIIQLIIEG</sequence>
<dbReference type="Pfam" id="PF26277">
    <property type="entry name" value="DUF8076"/>
    <property type="match status" value="1"/>
</dbReference>
<dbReference type="EMBL" id="BARS01040168">
    <property type="protein sequence ID" value="GAG32795.1"/>
    <property type="molecule type" value="Genomic_DNA"/>
</dbReference>
<feature type="non-terminal residue" evidence="2">
    <location>
        <position position="85"/>
    </location>
</feature>
<protein>
    <recommendedName>
        <fullName evidence="1">DUF8076 domain-containing protein</fullName>
    </recommendedName>
</protein>
<name>X0WQ64_9ZZZZ</name>
<proteinExistence type="predicted"/>
<evidence type="ECO:0000313" key="2">
    <source>
        <dbReference type="EMBL" id="GAG32795.1"/>
    </source>
</evidence>
<organism evidence="2">
    <name type="scientific">marine sediment metagenome</name>
    <dbReference type="NCBI Taxonomy" id="412755"/>
    <lineage>
        <taxon>unclassified sequences</taxon>
        <taxon>metagenomes</taxon>
        <taxon>ecological metagenomes</taxon>
    </lineage>
</organism>
<evidence type="ECO:0000259" key="1">
    <source>
        <dbReference type="Pfam" id="PF26277"/>
    </source>
</evidence>
<comment type="caution">
    <text evidence="2">The sequence shown here is derived from an EMBL/GenBank/DDBJ whole genome shotgun (WGS) entry which is preliminary data.</text>
</comment>
<dbReference type="AlphaFoldDB" id="X0WQ64"/>